<keyword evidence="4" id="KW-0067">ATP-binding</keyword>
<evidence type="ECO:0000256" key="3">
    <source>
        <dbReference type="ARBA" id="ARBA00022777"/>
    </source>
</evidence>
<dbReference type="SMART" id="SM00983">
    <property type="entry name" value="TPK_B1_binding"/>
    <property type="match status" value="1"/>
</dbReference>
<keyword evidence="1 7" id="KW-0808">Transferase</keyword>
<gene>
    <name evidence="7" type="ORF">E7272_05975</name>
</gene>
<dbReference type="EC" id="2.7.6.2" evidence="5"/>
<dbReference type="Gene3D" id="3.40.50.10240">
    <property type="entry name" value="Thiamin pyrophosphokinase, catalytic domain"/>
    <property type="match status" value="1"/>
</dbReference>
<dbReference type="SUPFAM" id="SSF63999">
    <property type="entry name" value="Thiamin pyrophosphokinase, catalytic domain"/>
    <property type="match status" value="1"/>
</dbReference>
<dbReference type="InterPro" id="IPR053149">
    <property type="entry name" value="TPK"/>
</dbReference>
<evidence type="ECO:0000259" key="6">
    <source>
        <dbReference type="SMART" id="SM00983"/>
    </source>
</evidence>
<dbReference type="InterPro" id="IPR006282">
    <property type="entry name" value="Thi_PPkinase"/>
</dbReference>
<name>A0A927YM15_9FIRM</name>
<dbReference type="GO" id="GO:0030975">
    <property type="term" value="F:thiamine binding"/>
    <property type="evidence" value="ECO:0007669"/>
    <property type="project" value="InterPro"/>
</dbReference>
<dbReference type="SUPFAM" id="SSF63862">
    <property type="entry name" value="Thiamin pyrophosphokinase, substrate-binding domain"/>
    <property type="match status" value="1"/>
</dbReference>
<reference evidence="7" key="1">
    <citation type="submission" date="2019-04" db="EMBL/GenBank/DDBJ databases">
        <title>Evolution of Biomass-Degrading Anaerobic Consortia Revealed by Metagenomics.</title>
        <authorList>
            <person name="Peng X."/>
        </authorList>
    </citation>
    <scope>NUCLEOTIDE SEQUENCE</scope>
    <source>
        <strain evidence="7">SIG311</strain>
    </source>
</reference>
<organism evidence="7 8">
    <name type="scientific">Pseudobutyrivibrio ruminis</name>
    <dbReference type="NCBI Taxonomy" id="46206"/>
    <lineage>
        <taxon>Bacteria</taxon>
        <taxon>Bacillati</taxon>
        <taxon>Bacillota</taxon>
        <taxon>Clostridia</taxon>
        <taxon>Lachnospirales</taxon>
        <taxon>Lachnospiraceae</taxon>
        <taxon>Pseudobutyrivibrio</taxon>
    </lineage>
</organism>
<dbReference type="GO" id="GO:0009229">
    <property type="term" value="P:thiamine diphosphate biosynthetic process"/>
    <property type="evidence" value="ECO:0007669"/>
    <property type="project" value="InterPro"/>
</dbReference>
<evidence type="ECO:0000256" key="4">
    <source>
        <dbReference type="ARBA" id="ARBA00022840"/>
    </source>
</evidence>
<keyword evidence="3" id="KW-0418">Kinase</keyword>
<evidence type="ECO:0000313" key="8">
    <source>
        <dbReference type="Proteomes" id="UP000766246"/>
    </source>
</evidence>
<dbReference type="InterPro" id="IPR036759">
    <property type="entry name" value="TPK_catalytic_sf"/>
</dbReference>
<keyword evidence="2" id="KW-0547">Nucleotide-binding</keyword>
<evidence type="ECO:0000256" key="5">
    <source>
        <dbReference type="NCBIfam" id="TIGR01378"/>
    </source>
</evidence>
<comment type="caution">
    <text evidence="7">The sequence shown here is derived from an EMBL/GenBank/DDBJ whole genome shotgun (WGS) entry which is preliminary data.</text>
</comment>
<dbReference type="InterPro" id="IPR007371">
    <property type="entry name" value="TPK_catalytic"/>
</dbReference>
<dbReference type="GO" id="GO:0016301">
    <property type="term" value="F:kinase activity"/>
    <property type="evidence" value="ECO:0007669"/>
    <property type="project" value="UniProtKB-KW"/>
</dbReference>
<dbReference type="Pfam" id="PF04265">
    <property type="entry name" value="TPK_B1_binding"/>
    <property type="match status" value="1"/>
</dbReference>
<dbReference type="AlphaFoldDB" id="A0A927YM15"/>
<dbReference type="CDD" id="cd07995">
    <property type="entry name" value="TPK"/>
    <property type="match status" value="1"/>
</dbReference>
<feature type="domain" description="Thiamin pyrophosphokinase thiamin-binding" evidence="6">
    <location>
        <begin position="158"/>
        <end position="217"/>
    </location>
</feature>
<sequence length="223" mass="24367">MTVFIIAGGDINPEFAKGFIADHSFDKTLFIACDSGFESCQLIGVSPDIIVGDFDSVSDEGFSDIEKSGAEIVKLNPIKDDTDTEAALLIAFKRTKDIDEIYILGGTGARIDHTLGNINLLGLGLKHDREVILVDDRNYIQMLAPGWTLELEKDGKFGQFGKYVSVFPYGGIASGVTMKGFKYPLHRATLEGFNTLTVSNEIVEDFASIHVAEGYLIVCETRD</sequence>
<dbReference type="InterPro" id="IPR007373">
    <property type="entry name" value="Thiamin_PyroPKinase_B1-bd"/>
</dbReference>
<proteinExistence type="predicted"/>
<evidence type="ECO:0000256" key="1">
    <source>
        <dbReference type="ARBA" id="ARBA00022679"/>
    </source>
</evidence>
<evidence type="ECO:0000256" key="2">
    <source>
        <dbReference type="ARBA" id="ARBA00022741"/>
    </source>
</evidence>
<dbReference type="Pfam" id="PF04263">
    <property type="entry name" value="TPK_catalytic"/>
    <property type="match status" value="1"/>
</dbReference>
<dbReference type="NCBIfam" id="TIGR01378">
    <property type="entry name" value="thi_PPkinase"/>
    <property type="match status" value="1"/>
</dbReference>
<protein>
    <recommendedName>
        <fullName evidence="5">Thiamine diphosphokinase</fullName>
        <ecNumber evidence="5">2.7.6.2</ecNumber>
    </recommendedName>
</protein>
<dbReference type="GO" id="GO:0006772">
    <property type="term" value="P:thiamine metabolic process"/>
    <property type="evidence" value="ECO:0007669"/>
    <property type="project" value="UniProtKB-UniRule"/>
</dbReference>
<dbReference type="EMBL" id="SVER01000012">
    <property type="protein sequence ID" value="MBE5919379.1"/>
    <property type="molecule type" value="Genomic_DNA"/>
</dbReference>
<dbReference type="PANTHER" id="PTHR41299:SF1">
    <property type="entry name" value="THIAMINE PYROPHOSPHOKINASE"/>
    <property type="match status" value="1"/>
</dbReference>
<evidence type="ECO:0000313" key="7">
    <source>
        <dbReference type="EMBL" id="MBE5919379.1"/>
    </source>
</evidence>
<accession>A0A927YM15</accession>
<dbReference type="InterPro" id="IPR036371">
    <property type="entry name" value="TPK_B1-bd_sf"/>
</dbReference>
<dbReference type="GO" id="GO:0004788">
    <property type="term" value="F:thiamine diphosphokinase activity"/>
    <property type="evidence" value="ECO:0007669"/>
    <property type="project" value="UniProtKB-UniRule"/>
</dbReference>
<dbReference type="Proteomes" id="UP000766246">
    <property type="component" value="Unassembled WGS sequence"/>
</dbReference>
<dbReference type="GO" id="GO:0005524">
    <property type="term" value="F:ATP binding"/>
    <property type="evidence" value="ECO:0007669"/>
    <property type="project" value="UniProtKB-KW"/>
</dbReference>
<dbReference type="PANTHER" id="PTHR41299">
    <property type="entry name" value="THIAMINE PYROPHOSPHOKINASE"/>
    <property type="match status" value="1"/>
</dbReference>